<evidence type="ECO:0000256" key="1">
    <source>
        <dbReference type="ARBA" id="ARBA00005417"/>
    </source>
</evidence>
<dbReference type="Gene3D" id="3.40.50.300">
    <property type="entry name" value="P-loop containing nucleotide triphosphate hydrolases"/>
    <property type="match status" value="1"/>
</dbReference>
<evidence type="ECO:0000256" key="4">
    <source>
        <dbReference type="ARBA" id="ARBA00022840"/>
    </source>
</evidence>
<keyword evidence="3" id="KW-0547">Nucleotide-binding</keyword>
<keyword evidence="2" id="KW-0813">Transport</keyword>
<dbReference type="PANTHER" id="PTHR43335:SF2">
    <property type="entry name" value="ABC TRANSPORTER, ATP-BINDING PROTEIN"/>
    <property type="match status" value="1"/>
</dbReference>
<feature type="domain" description="ABC transporter" evidence="5">
    <location>
        <begin position="2"/>
        <end position="229"/>
    </location>
</feature>
<gene>
    <name evidence="6" type="primary">lptB_4</name>
    <name evidence="6" type="ORF">SAMEA3545359_02337</name>
</gene>
<dbReference type="InterPro" id="IPR003593">
    <property type="entry name" value="AAA+_ATPase"/>
</dbReference>
<name>A0A1C6JVY4_9FIRM</name>
<dbReference type="PANTHER" id="PTHR43335">
    <property type="entry name" value="ABC TRANSPORTER, ATP-BINDING PROTEIN"/>
    <property type="match status" value="1"/>
</dbReference>
<reference evidence="6" key="1">
    <citation type="submission" date="2015-09" db="EMBL/GenBank/DDBJ databases">
        <authorList>
            <consortium name="Pathogen Informatics"/>
        </authorList>
    </citation>
    <scope>NUCLEOTIDE SEQUENCE</scope>
    <source>
        <strain evidence="6">2789STDY5834896</strain>
    </source>
</reference>
<protein>
    <submittedName>
        <fullName evidence="6">Lipopolysaccharide export system ATP-binding protein LptB</fullName>
        <ecNumber evidence="6">3.6.3.-</ecNumber>
    </submittedName>
</protein>
<dbReference type="InterPro" id="IPR017871">
    <property type="entry name" value="ABC_transporter-like_CS"/>
</dbReference>
<dbReference type="PROSITE" id="PS00211">
    <property type="entry name" value="ABC_TRANSPORTER_1"/>
    <property type="match status" value="1"/>
</dbReference>
<accession>A0A1C6JVY4</accession>
<dbReference type="Pfam" id="PF00005">
    <property type="entry name" value="ABC_tran"/>
    <property type="match status" value="1"/>
</dbReference>
<evidence type="ECO:0000256" key="2">
    <source>
        <dbReference type="ARBA" id="ARBA00022448"/>
    </source>
</evidence>
<dbReference type="InterPro" id="IPR027417">
    <property type="entry name" value="P-loop_NTPase"/>
</dbReference>
<dbReference type="GO" id="GO:0005524">
    <property type="term" value="F:ATP binding"/>
    <property type="evidence" value="ECO:0007669"/>
    <property type="project" value="UniProtKB-KW"/>
</dbReference>
<evidence type="ECO:0000259" key="5">
    <source>
        <dbReference type="PROSITE" id="PS50893"/>
    </source>
</evidence>
<evidence type="ECO:0000313" key="6">
    <source>
        <dbReference type="EMBL" id="SCJ86229.1"/>
    </source>
</evidence>
<dbReference type="EC" id="3.6.3.-" evidence="6"/>
<organism evidence="6">
    <name type="scientific">uncultured Anaerotruncus sp</name>
    <dbReference type="NCBI Taxonomy" id="905011"/>
    <lineage>
        <taxon>Bacteria</taxon>
        <taxon>Bacillati</taxon>
        <taxon>Bacillota</taxon>
        <taxon>Clostridia</taxon>
        <taxon>Eubacteriales</taxon>
        <taxon>Oscillospiraceae</taxon>
        <taxon>Anaerotruncus</taxon>
        <taxon>environmental samples</taxon>
    </lineage>
</organism>
<dbReference type="SMART" id="SM00382">
    <property type="entry name" value="AAA"/>
    <property type="match status" value="1"/>
</dbReference>
<dbReference type="EMBL" id="FMHG01000002">
    <property type="protein sequence ID" value="SCJ86229.1"/>
    <property type="molecule type" value="Genomic_DNA"/>
</dbReference>
<dbReference type="SUPFAM" id="SSF52540">
    <property type="entry name" value="P-loop containing nucleoside triphosphate hydrolases"/>
    <property type="match status" value="1"/>
</dbReference>
<dbReference type="PROSITE" id="PS50893">
    <property type="entry name" value="ABC_TRANSPORTER_2"/>
    <property type="match status" value="1"/>
</dbReference>
<evidence type="ECO:0000256" key="3">
    <source>
        <dbReference type="ARBA" id="ARBA00022741"/>
    </source>
</evidence>
<sequence>MIEVKGLKKRFGIKTALDAVEVTFDSGIYGLLGPNGAGKTTLLRTLLGLYPIQSGDVFYDGKSLRKSNDLAQNAGYLPQRFGMFYELTVQGVMAYIGTMKKMPMAQVRQETERCLARTNLSELKDRKVGALSGGMLRRLGIAQTLLGDPDVLIFDEPTAGLDPEERMRFKNIVADIRRDHTVIISTHIVDDVDALCDQVVVMMAGKVAFTGTRQQLKAVAEKKVYEIPVEKQALLSPGAFLGNRFEREGTDYIRILSTVPQPAGVLVPPNIEDGYLCITKGM</sequence>
<keyword evidence="6" id="KW-0378">Hydrolase</keyword>
<keyword evidence="4 6" id="KW-0067">ATP-binding</keyword>
<dbReference type="GO" id="GO:0016887">
    <property type="term" value="F:ATP hydrolysis activity"/>
    <property type="evidence" value="ECO:0007669"/>
    <property type="project" value="InterPro"/>
</dbReference>
<comment type="similarity">
    <text evidence="1">Belongs to the ABC transporter superfamily.</text>
</comment>
<dbReference type="InterPro" id="IPR003439">
    <property type="entry name" value="ABC_transporter-like_ATP-bd"/>
</dbReference>
<dbReference type="AlphaFoldDB" id="A0A1C6JVY4"/>
<proteinExistence type="inferred from homology"/>